<dbReference type="EMBL" id="PQVF01000015">
    <property type="protein sequence ID" value="POY35000.1"/>
    <property type="molecule type" value="Genomic_DNA"/>
</dbReference>
<evidence type="ECO:0000313" key="2">
    <source>
        <dbReference type="EMBL" id="POY35000.1"/>
    </source>
</evidence>
<proteinExistence type="predicted"/>
<accession>A0A2S4ZXA7</accession>
<sequence>MGFFGLFGLVSIGSILWVDNLEIYADKLIVKSILGYIKKTIYFEEIKSWTEIDKKNKYLTWTDLTIYTEETRYKITSNAYHNYYLIRSYLINGKQRDLEGEKNWQKRNNLYYSIGSSLIGALLFYGAYNSYLKKDKQLSYNELSKISSVIINQPEITKGSKGSKSIKIKLKDYPNFDFDINGVAFSSTYVDDYINYVNTGDTLNVYILKDEYLKKITKEKKLNFFDKTVNYQFISVYGLTDAQKIYLSLSSYNETNQKDNEEGIWLFLGLGIFFVSMAIYLAFVKV</sequence>
<evidence type="ECO:0000313" key="3">
    <source>
        <dbReference type="Proteomes" id="UP000236893"/>
    </source>
</evidence>
<keyword evidence="1" id="KW-1133">Transmembrane helix</keyword>
<evidence type="ECO:0000256" key="1">
    <source>
        <dbReference type="SAM" id="Phobius"/>
    </source>
</evidence>
<feature type="transmembrane region" description="Helical" evidence="1">
    <location>
        <begin position="264"/>
        <end position="283"/>
    </location>
</feature>
<gene>
    <name evidence="2" type="ORF">C3K47_17230</name>
</gene>
<organism evidence="2 3">
    <name type="scientific">Solitalea longa</name>
    <dbReference type="NCBI Taxonomy" id="2079460"/>
    <lineage>
        <taxon>Bacteria</taxon>
        <taxon>Pseudomonadati</taxon>
        <taxon>Bacteroidota</taxon>
        <taxon>Sphingobacteriia</taxon>
        <taxon>Sphingobacteriales</taxon>
        <taxon>Sphingobacteriaceae</taxon>
        <taxon>Solitalea</taxon>
    </lineage>
</organism>
<name>A0A2S4ZXA7_9SPHI</name>
<reference evidence="2 3" key="1">
    <citation type="submission" date="2018-01" db="EMBL/GenBank/DDBJ databases">
        <authorList>
            <person name="Gaut B.S."/>
            <person name="Morton B.R."/>
            <person name="Clegg M.T."/>
            <person name="Duvall M.R."/>
        </authorList>
    </citation>
    <scope>NUCLEOTIDE SEQUENCE [LARGE SCALE GENOMIC DNA]</scope>
    <source>
        <strain evidence="2 3">HR-AV</strain>
    </source>
</reference>
<keyword evidence="1" id="KW-0472">Membrane</keyword>
<dbReference type="OrthoDB" id="1447800at2"/>
<keyword evidence="3" id="KW-1185">Reference proteome</keyword>
<dbReference type="RefSeq" id="WP_103790412.1">
    <property type="nucleotide sequence ID" value="NZ_PQVF01000015.1"/>
</dbReference>
<dbReference type="Proteomes" id="UP000236893">
    <property type="component" value="Unassembled WGS sequence"/>
</dbReference>
<protein>
    <submittedName>
        <fullName evidence="2">Uncharacterized protein</fullName>
    </submittedName>
</protein>
<dbReference type="AlphaFoldDB" id="A0A2S4ZXA7"/>
<keyword evidence="1" id="KW-0812">Transmembrane</keyword>
<comment type="caution">
    <text evidence="2">The sequence shown here is derived from an EMBL/GenBank/DDBJ whole genome shotgun (WGS) entry which is preliminary data.</text>
</comment>
<feature type="transmembrane region" description="Helical" evidence="1">
    <location>
        <begin position="110"/>
        <end position="128"/>
    </location>
</feature>